<comment type="similarity">
    <text evidence="1">Belongs to the glycosyl hydrolase 59 family.</text>
</comment>
<dbReference type="PANTHER" id="PTHR15172">
    <property type="entry name" value="GALACTOCEREBROSIDASE"/>
    <property type="match status" value="1"/>
</dbReference>
<dbReference type="InterPro" id="IPR001286">
    <property type="entry name" value="Glyco_hydro_59"/>
</dbReference>
<dbReference type="Gene3D" id="3.20.20.80">
    <property type="entry name" value="Glycosidases"/>
    <property type="match status" value="1"/>
</dbReference>
<dbReference type="GO" id="GO:0005764">
    <property type="term" value="C:lysosome"/>
    <property type="evidence" value="ECO:0007669"/>
    <property type="project" value="TreeGrafter"/>
</dbReference>
<dbReference type="GO" id="GO:0006683">
    <property type="term" value="P:galactosylceramide catabolic process"/>
    <property type="evidence" value="ECO:0007669"/>
    <property type="project" value="InterPro"/>
</dbReference>
<accession>A0AA36MFY6</accession>
<dbReference type="Gene3D" id="3.20.20.70">
    <property type="entry name" value="Aldolase class I"/>
    <property type="match status" value="1"/>
</dbReference>
<dbReference type="PROSITE" id="PS50231">
    <property type="entry name" value="RICIN_B_LECTIN"/>
    <property type="match status" value="1"/>
</dbReference>
<evidence type="ECO:0000256" key="4">
    <source>
        <dbReference type="ARBA" id="ARBA00022963"/>
    </source>
</evidence>
<proteinExistence type="inferred from homology"/>
<keyword evidence="3" id="KW-0443">Lipid metabolism</keyword>
<protein>
    <recommendedName>
        <fullName evidence="2">galactosylceramidase</fullName>
        <ecNumber evidence="2">3.2.1.46</ecNumber>
    </recommendedName>
    <alternativeName>
        <fullName evidence="5">Galactosylceramidase</fullName>
    </alternativeName>
</protein>
<dbReference type="SUPFAM" id="SSF50370">
    <property type="entry name" value="Ricin B-like lectins"/>
    <property type="match status" value="1"/>
</dbReference>
<evidence type="ECO:0000256" key="5">
    <source>
        <dbReference type="ARBA" id="ARBA00033098"/>
    </source>
</evidence>
<comment type="caution">
    <text evidence="8">The sequence shown here is derived from an EMBL/GenBank/DDBJ whole genome shotgun (WGS) entry which is preliminary data.</text>
</comment>
<evidence type="ECO:0000256" key="2">
    <source>
        <dbReference type="ARBA" id="ARBA00012657"/>
    </source>
</evidence>
<dbReference type="SUPFAM" id="SSF51445">
    <property type="entry name" value="(Trans)glycosidases"/>
    <property type="match status" value="1"/>
</dbReference>
<keyword evidence="9" id="KW-1185">Reference proteome</keyword>
<dbReference type="GO" id="GO:0016020">
    <property type="term" value="C:membrane"/>
    <property type="evidence" value="ECO:0007669"/>
    <property type="project" value="GOC"/>
</dbReference>
<dbReference type="Pfam" id="PF02057">
    <property type="entry name" value="Glyco_hydro_59"/>
    <property type="match status" value="1"/>
</dbReference>
<dbReference type="EMBL" id="CAUJNA010000014">
    <property type="protein sequence ID" value="CAJ1370379.1"/>
    <property type="molecule type" value="Genomic_DNA"/>
</dbReference>
<keyword evidence="4" id="KW-0442">Lipid degradation</keyword>
<feature type="domain" description="Glycosyl hydrolase family 59 catalytic" evidence="7">
    <location>
        <begin position="26"/>
        <end position="329"/>
    </location>
</feature>
<dbReference type="InterPro" id="IPR035992">
    <property type="entry name" value="Ricin_B-like_lectins"/>
</dbReference>
<dbReference type="Proteomes" id="UP001178507">
    <property type="component" value="Unassembled WGS sequence"/>
</dbReference>
<feature type="region of interest" description="Disordered" evidence="6">
    <location>
        <begin position="402"/>
        <end position="428"/>
    </location>
</feature>
<evidence type="ECO:0000256" key="1">
    <source>
        <dbReference type="ARBA" id="ARBA00005637"/>
    </source>
</evidence>
<evidence type="ECO:0000259" key="7">
    <source>
        <dbReference type="Pfam" id="PF02057"/>
    </source>
</evidence>
<dbReference type="AlphaFoldDB" id="A0AA36MFY6"/>
<sequence>MRDIRRPKACPANGVLDAQFAEALRFDGVGAVSARGTSRYLYDYAEPMRSEMLDLLFLPGYAASIQVLKVEIGGDAQSGFGTEPSHRRSEDQVACNRSRAFWLVREARRRNPSLSVLAAAWALPAWLGLENASQIGFYNSDTIDYIVSWIRCANETGAGAVEYVGSRPRAIVVDQLGQSQGHPGPPLSWSEDLRTALDAAGFSTSLVLPDAEYDPSVKLPEPGAAMAGGAVGLHYPCFLSLPELRSSPLALWSTEDAGVTADWPGAACAGRLVNTNLVRMNVTSTIVRSLAWALHPALPGARDGLLLATEPWSGAYSIQDPLWTLAHTTRFTEAGWYVLPLQSGATGHLKKGGTFVTYLSPSRDEFTLVVEKLQAKCGTCAGSITGAEELVFTLAGGLEELSNMSNDTSDTSETELSNDDSTNQSDVDDDEVQGFANASNETNATANVTQDGLAFFLTNRTHKMLRLPPLPVSGGSFRFVAEADTIYTVTSRNDTEVPAIQDRSLEVGPFPVPYRDDFERYEEDEPRSLLDTPGYFADYGGSFQVSHDPAYFPNMVLKQWIMEKAGSNRWTSASDPITLIGHRLANVAVTVDVFLPRDQPQEPVRLGIQGAWAGGCLSTAGSVRELAQVQEESCDAKTAQDFVLERSTGQIVIASGLSMAKSCLTAHTCMPGPHTDPTVCARPCGSQRSNQTWAWEADGSLRLRERPDLCLTRGKESMPSLHLANCAEPVLPTQRFVETGDLPLYAGVCLRLAPRSGSAGEPSLMACRAAVATAYGWARTPPAAAPGAWSQVGPRRGCSPTALLPRLAPGTVSAWLPRAPRCAQESTGKRWLPLMQRTALAWWRL</sequence>
<evidence type="ECO:0000256" key="6">
    <source>
        <dbReference type="SAM" id="MobiDB-lite"/>
    </source>
</evidence>
<gene>
    <name evidence="8" type="ORF">EVOR1521_LOCUS954</name>
</gene>
<organism evidence="8 9">
    <name type="scientific">Effrenium voratum</name>
    <dbReference type="NCBI Taxonomy" id="2562239"/>
    <lineage>
        <taxon>Eukaryota</taxon>
        <taxon>Sar</taxon>
        <taxon>Alveolata</taxon>
        <taxon>Dinophyceae</taxon>
        <taxon>Suessiales</taxon>
        <taxon>Symbiodiniaceae</taxon>
        <taxon>Effrenium</taxon>
    </lineage>
</organism>
<dbReference type="InterPro" id="IPR017853">
    <property type="entry name" value="GH"/>
</dbReference>
<dbReference type="EC" id="3.2.1.46" evidence="2"/>
<dbReference type="Gene3D" id="2.60.120.560">
    <property type="entry name" value="Exo-inulinase, domain 1"/>
    <property type="match status" value="1"/>
</dbReference>
<dbReference type="InterPro" id="IPR013785">
    <property type="entry name" value="Aldolase_TIM"/>
</dbReference>
<evidence type="ECO:0000313" key="8">
    <source>
        <dbReference type="EMBL" id="CAJ1370379.1"/>
    </source>
</evidence>
<evidence type="ECO:0000256" key="3">
    <source>
        <dbReference type="ARBA" id="ARBA00022919"/>
    </source>
</evidence>
<dbReference type="Gene3D" id="2.80.10.50">
    <property type="match status" value="1"/>
</dbReference>
<name>A0AA36MFY6_9DINO</name>
<reference evidence="8" key="1">
    <citation type="submission" date="2023-08" db="EMBL/GenBank/DDBJ databases">
        <authorList>
            <person name="Chen Y."/>
            <person name="Shah S."/>
            <person name="Dougan E. K."/>
            <person name="Thang M."/>
            <person name="Chan C."/>
        </authorList>
    </citation>
    <scope>NUCLEOTIDE SEQUENCE</scope>
</reference>
<dbReference type="InterPro" id="IPR049161">
    <property type="entry name" value="GH59_cat"/>
</dbReference>
<dbReference type="PANTHER" id="PTHR15172:SF1">
    <property type="entry name" value="GALACTOCEREBROSIDASE"/>
    <property type="match status" value="1"/>
</dbReference>
<keyword evidence="3" id="KW-0746">Sphingolipid metabolism</keyword>
<dbReference type="GO" id="GO:0004336">
    <property type="term" value="F:galactosylceramidase activity"/>
    <property type="evidence" value="ECO:0007669"/>
    <property type="project" value="UniProtKB-EC"/>
</dbReference>
<evidence type="ECO:0000313" key="9">
    <source>
        <dbReference type="Proteomes" id="UP001178507"/>
    </source>
</evidence>